<proteinExistence type="predicted"/>
<dbReference type="Proteomes" id="UP000184529">
    <property type="component" value="Unassembled WGS sequence"/>
</dbReference>
<evidence type="ECO:0000313" key="2">
    <source>
        <dbReference type="EMBL" id="SHJ27838.1"/>
    </source>
</evidence>
<dbReference type="GO" id="GO:0004521">
    <property type="term" value="F:RNA endonuclease activity"/>
    <property type="evidence" value="ECO:0007669"/>
    <property type="project" value="InterPro"/>
</dbReference>
<organism evidence="2 3">
    <name type="scientific">Desulfofundulus thermosubterraneus DSM 16057</name>
    <dbReference type="NCBI Taxonomy" id="1121432"/>
    <lineage>
        <taxon>Bacteria</taxon>
        <taxon>Bacillati</taxon>
        <taxon>Bacillota</taxon>
        <taxon>Clostridia</taxon>
        <taxon>Eubacteriales</taxon>
        <taxon>Peptococcaceae</taxon>
        <taxon>Desulfofundulus</taxon>
    </lineage>
</organism>
<evidence type="ECO:0000313" key="3">
    <source>
        <dbReference type="Proteomes" id="UP000184529"/>
    </source>
</evidence>
<dbReference type="PANTHER" id="PTHR42188">
    <property type="entry name" value="23S RRNA-SPECIFIC ENDONUCLEASE VAPC20"/>
    <property type="match status" value="1"/>
</dbReference>
<feature type="domain" description="PIN" evidence="1">
    <location>
        <begin position="3"/>
        <end position="124"/>
    </location>
</feature>
<reference evidence="3" key="1">
    <citation type="submission" date="2016-11" db="EMBL/GenBank/DDBJ databases">
        <authorList>
            <person name="Varghese N."/>
            <person name="Submissions S."/>
        </authorList>
    </citation>
    <scope>NUCLEOTIDE SEQUENCE [LARGE SCALE GENOMIC DNA]</scope>
    <source>
        <strain evidence="3">DSM 16057</strain>
    </source>
</reference>
<sequence>MTIMVDTGAWYAVCDISDRNHERARNFYEKVAGKVPLLTTVAILVETWALLAARLGRHAAQTFWQMLRETGTPVIALEQPDLEAAWQIMHAFPDQDFSFTDCTTFAVMERLRIERVFTFDRHFLVYRYGPGRKSAFICEP</sequence>
<dbReference type="InterPro" id="IPR002716">
    <property type="entry name" value="PIN_dom"/>
</dbReference>
<dbReference type="SUPFAM" id="SSF88723">
    <property type="entry name" value="PIN domain-like"/>
    <property type="match status" value="1"/>
</dbReference>
<accession>A0A1M6I036</accession>
<name>A0A1M6I036_9FIRM</name>
<dbReference type="EMBL" id="FQZM01000026">
    <property type="protein sequence ID" value="SHJ27838.1"/>
    <property type="molecule type" value="Genomic_DNA"/>
</dbReference>
<dbReference type="PANTHER" id="PTHR42188:SF1">
    <property type="entry name" value="23S RRNA-SPECIFIC ENDONUCLEASE VAPC20"/>
    <property type="match status" value="1"/>
</dbReference>
<evidence type="ECO:0000259" key="1">
    <source>
        <dbReference type="Pfam" id="PF01850"/>
    </source>
</evidence>
<keyword evidence="3" id="KW-1185">Reference proteome</keyword>
<dbReference type="InterPro" id="IPR029060">
    <property type="entry name" value="PIN-like_dom_sf"/>
</dbReference>
<dbReference type="GO" id="GO:0016075">
    <property type="term" value="P:rRNA catabolic process"/>
    <property type="evidence" value="ECO:0007669"/>
    <property type="project" value="TreeGrafter"/>
</dbReference>
<dbReference type="STRING" id="1121432.SAMN02745219_02161"/>
<protein>
    <submittedName>
        <fullName evidence="2">Predicted nucleic acid-binding protein, contains PIN domain</fullName>
    </submittedName>
</protein>
<dbReference type="InterPro" id="IPR039018">
    <property type="entry name" value="VapC20-like"/>
</dbReference>
<dbReference type="AlphaFoldDB" id="A0A1M6I036"/>
<dbReference type="Gene3D" id="3.40.50.1010">
    <property type="entry name" value="5'-nuclease"/>
    <property type="match status" value="1"/>
</dbReference>
<gene>
    <name evidence="2" type="ORF">SAMN02745219_02161</name>
</gene>
<dbReference type="Pfam" id="PF01850">
    <property type="entry name" value="PIN"/>
    <property type="match status" value="1"/>
</dbReference>